<gene>
    <name evidence="5" type="ORF">Vbra_14074</name>
</gene>
<dbReference type="PROSITE" id="PS50089">
    <property type="entry name" value="ZF_RING_2"/>
    <property type="match status" value="1"/>
</dbReference>
<feature type="compositionally biased region" description="Basic and acidic residues" evidence="3">
    <location>
        <begin position="290"/>
        <end position="306"/>
    </location>
</feature>
<dbReference type="PROSITE" id="PS50088">
    <property type="entry name" value="ANK_REPEAT"/>
    <property type="match status" value="1"/>
</dbReference>
<feature type="compositionally biased region" description="Polar residues" evidence="3">
    <location>
        <begin position="460"/>
        <end position="469"/>
    </location>
</feature>
<feature type="compositionally biased region" description="Basic residues" evidence="3">
    <location>
        <begin position="1070"/>
        <end position="1079"/>
    </location>
</feature>
<dbReference type="OrthoDB" id="6718656at2759"/>
<dbReference type="PROSITE" id="PS50297">
    <property type="entry name" value="ANK_REP_REGION"/>
    <property type="match status" value="1"/>
</dbReference>
<feature type="compositionally biased region" description="Basic and acidic residues" evidence="3">
    <location>
        <begin position="52"/>
        <end position="64"/>
    </location>
</feature>
<feature type="region of interest" description="Disordered" evidence="3">
    <location>
        <begin position="1140"/>
        <end position="1205"/>
    </location>
</feature>
<evidence type="ECO:0000256" key="1">
    <source>
        <dbReference type="PROSITE-ProRule" id="PRU00023"/>
    </source>
</evidence>
<feature type="compositionally biased region" description="Basic and acidic residues" evidence="3">
    <location>
        <begin position="1060"/>
        <end position="1069"/>
    </location>
</feature>
<dbReference type="InterPro" id="IPR013083">
    <property type="entry name" value="Znf_RING/FYVE/PHD"/>
</dbReference>
<dbReference type="GO" id="GO:0016567">
    <property type="term" value="P:protein ubiquitination"/>
    <property type="evidence" value="ECO:0007669"/>
    <property type="project" value="TreeGrafter"/>
</dbReference>
<evidence type="ECO:0000256" key="2">
    <source>
        <dbReference type="PROSITE-ProRule" id="PRU00175"/>
    </source>
</evidence>
<dbReference type="GO" id="GO:0008270">
    <property type="term" value="F:zinc ion binding"/>
    <property type="evidence" value="ECO:0007669"/>
    <property type="project" value="UniProtKB-KW"/>
</dbReference>
<evidence type="ECO:0000313" key="5">
    <source>
        <dbReference type="EMBL" id="CEM04656.1"/>
    </source>
</evidence>
<keyword evidence="2" id="KW-0863">Zinc-finger</keyword>
<dbReference type="Pfam" id="PF13920">
    <property type="entry name" value="zf-C3HC4_3"/>
    <property type="match status" value="1"/>
</dbReference>
<feature type="region of interest" description="Disordered" evidence="3">
    <location>
        <begin position="185"/>
        <end position="265"/>
    </location>
</feature>
<feature type="compositionally biased region" description="Basic and acidic residues" evidence="3">
    <location>
        <begin position="412"/>
        <end position="428"/>
    </location>
</feature>
<dbReference type="PhylomeDB" id="A0A0G4F0R8"/>
<sequence>MSASFFENLRKGLTGSTRKALYEDKNEEESPPRMQASWSRRISGRRSRSASARKEREGDVRLDLEGQPVSMRSATEGNQQGEHREKKDLDAWVEKKLCPQTVRTNAYRVGREDGDANADLSSRQPSRPAPPQASSTRLKQQHQQQQQQGGGGGGPTPGRAFLSRNLAQGLAAQAMAGRMEFCSAPLAPSGAYEGLGGGHSSDDDDSPHSMRGNKELTGLSEVMMRQKIREMVRNRGGIVDNQTNDKEGEGENDNEQPDDPAVTAARRRQLAMAEDNISLLQSLQGEIEQSRYLRADPNDDPDKRVVESFMTQLMQNEAGAKGDRVGADTEDSDGDAAPPSHQPSGFPPPQASSTPLKQQRQQQGGGPGTGTFLKPIGRGVRWGSSAAPGYADNSSQSSRSSDEDGPQSTEPRGLDEALMRQKLRERVRNRGGIADENDSDEQPDDLLTAKRREQLAMAEDNSSLRQSLQGEIEQNRYFSKPTFSDSDEDKERGRKLQQDMMPSFGDLSQLGEADFLQQGSPIFFGNDMGIPGIPSSSAAGAAQRRACRRAHNDDGADDATKGGQGSKERQSRRNKGVTTTQDRFEKVQRLVASLGQRQDQQRKRMHEERKRMHTFSQIEKLEAMVRATRENCAHDQLAPEDQRQPVQLLEDHQLLFELPTPGYPHPFLMDGLLFRHAVQACVVHGAAGSLEVLPRETLIKPSKKDCDERLGAGEVQEEDGKKIKWSDMVLDALDSSCMYRDEALNVVTEDYLPSPLLVQAAMANAPMQTVQTLVAYSADVNDKGHVHHFTRGAYKASLKTSSLGAAALWHRPQMLSFLLANTAADMSVLSEVEVRPPQTANAKSTFRWAEGLNLLQLVCIGPPPPKTAPKSTSIVPKESRPPATPKEADESANVLSAAAKLKAKKAVAKSKAEEGASSQAKEQEKEDRRREAILEQVRIRREQQEEDRQRTALATLEALAAHGLIGGHQQSILSLQRRDKEGNTALHLAARHGWSSLVDWLLKRGVAVDAVNMANETALDLARKNKRSACEAVLTEHLSAHHQQEAVYELLAEETLRRERDEKKREKNREKRKRQKCKKRDTAVGAEGAEGDQEEPQAAPVEEELDDHEQRLVSRTNVPHPNTIARTRLAPLSLSLSHTRKASTVQSSSCDVEDGPMSSSPQPGGDLPTTLDEDMSGVPSSSSSVPPPHAHRGAGDTDEDRDEQEAIAASLEAAAEQWEAIKTHVTTAHKQIQGLRERLQAEADMTAATEAQEQRLIEENNELEAANPVLTADQLDLKASAGDVRHFQRVVDGRFYELQSLMGECLQRAVDLTNSPPDTSSDEPAPDKQDSSPNMPPEAPCATSPPSATAGESIGWLEELESSHLDIPEKCVRASKRLEDIEQDIGKLVCEVVDATTRREASDAHLQGLTEQNYELKRRDKERLTEEKLQSLTSVQAVKCFHQAASQESQRLKELLGRCSDHLLNLASASFQRDVERRVEEVRVARDREAVEQLKRQEAATAKMVSEMQQQLEEERGKPKQDITSCVVCHEAPNDVVMMPCRHKCICTGCFDRLKRQHPGRKVPCPICRKERLKQYSGPVFEQGHHD</sequence>
<feature type="compositionally biased region" description="Polar residues" evidence="3">
    <location>
        <begin position="1140"/>
        <end position="1150"/>
    </location>
</feature>
<organism evidence="5 6">
    <name type="scientific">Vitrella brassicaformis (strain CCMP3155)</name>
    <dbReference type="NCBI Taxonomy" id="1169540"/>
    <lineage>
        <taxon>Eukaryota</taxon>
        <taxon>Sar</taxon>
        <taxon>Alveolata</taxon>
        <taxon>Colpodellida</taxon>
        <taxon>Vitrellaceae</taxon>
        <taxon>Vitrella</taxon>
    </lineage>
</organism>
<keyword evidence="6" id="KW-1185">Reference proteome</keyword>
<dbReference type="Gene3D" id="1.25.40.20">
    <property type="entry name" value="Ankyrin repeat-containing domain"/>
    <property type="match status" value="1"/>
</dbReference>
<keyword evidence="1" id="KW-0040">ANK repeat</keyword>
<feature type="compositionally biased region" description="Basic and acidic residues" evidence="3">
    <location>
        <begin position="20"/>
        <end position="31"/>
    </location>
</feature>
<feature type="region of interest" description="Disordered" evidence="3">
    <location>
        <begin position="1060"/>
        <end position="1109"/>
    </location>
</feature>
<feature type="region of interest" description="Disordered" evidence="3">
    <location>
        <begin position="863"/>
        <end position="892"/>
    </location>
</feature>
<dbReference type="SUPFAM" id="SSF57850">
    <property type="entry name" value="RING/U-box"/>
    <property type="match status" value="1"/>
</dbReference>
<dbReference type="Gene3D" id="3.30.40.10">
    <property type="entry name" value="Zinc/RING finger domain, C3HC4 (zinc finger)"/>
    <property type="match status" value="1"/>
</dbReference>
<accession>A0A0G4F0R8</accession>
<feature type="region of interest" description="Disordered" evidence="3">
    <location>
        <begin position="290"/>
        <end position="508"/>
    </location>
</feature>
<keyword evidence="2" id="KW-0479">Metal-binding</keyword>
<feature type="compositionally biased region" description="Low complexity" evidence="3">
    <location>
        <begin position="1340"/>
        <end position="1350"/>
    </location>
</feature>
<feature type="compositionally biased region" description="Acidic residues" evidence="3">
    <location>
        <begin position="435"/>
        <end position="444"/>
    </location>
</feature>
<name>A0A0G4F0R8_VITBC</name>
<feature type="compositionally biased region" description="Polar residues" evidence="3">
    <location>
        <begin position="70"/>
        <end position="80"/>
    </location>
</feature>
<feature type="domain" description="RING-type" evidence="4">
    <location>
        <begin position="1526"/>
        <end position="1569"/>
    </location>
</feature>
<feature type="compositionally biased region" description="Acidic residues" evidence="3">
    <location>
        <begin position="1196"/>
        <end position="1205"/>
    </location>
</feature>
<dbReference type="InterPro" id="IPR045194">
    <property type="entry name" value="MGRN1/RNF157-like"/>
</dbReference>
<evidence type="ECO:0000256" key="3">
    <source>
        <dbReference type="SAM" id="MobiDB-lite"/>
    </source>
</evidence>
<evidence type="ECO:0000313" key="6">
    <source>
        <dbReference type="Proteomes" id="UP000041254"/>
    </source>
</evidence>
<feature type="region of interest" description="Disordered" evidence="3">
    <location>
        <begin position="534"/>
        <end position="585"/>
    </location>
</feature>
<dbReference type="InterPro" id="IPR001841">
    <property type="entry name" value="Znf_RING"/>
</dbReference>
<feature type="repeat" description="ANK" evidence="1">
    <location>
        <begin position="981"/>
        <end position="1013"/>
    </location>
</feature>
<dbReference type="SUPFAM" id="SSF48403">
    <property type="entry name" value="Ankyrin repeat"/>
    <property type="match status" value="1"/>
</dbReference>
<feature type="compositionally biased region" description="Low complexity" evidence="3">
    <location>
        <begin position="534"/>
        <end position="544"/>
    </location>
</feature>
<dbReference type="GO" id="GO:0061630">
    <property type="term" value="F:ubiquitin protein ligase activity"/>
    <property type="evidence" value="ECO:0007669"/>
    <property type="project" value="UniProtKB-EC"/>
</dbReference>
<dbReference type="CDD" id="cd16787">
    <property type="entry name" value="mRING-HC-C3HC5_CGRF1"/>
    <property type="match status" value="1"/>
</dbReference>
<dbReference type="PANTHER" id="PTHR22996:SF0">
    <property type="entry name" value="RE60872P-RELATED"/>
    <property type="match status" value="1"/>
</dbReference>
<feature type="compositionally biased region" description="Acidic residues" evidence="3">
    <location>
        <begin position="1089"/>
        <end position="1107"/>
    </location>
</feature>
<proteinExistence type="predicted"/>
<feature type="region of interest" description="Disordered" evidence="3">
    <location>
        <begin position="16"/>
        <end position="165"/>
    </location>
</feature>
<feature type="compositionally biased region" description="Basic and acidic residues" evidence="3">
    <location>
        <begin position="550"/>
        <end position="571"/>
    </location>
</feature>
<dbReference type="Proteomes" id="UP000041254">
    <property type="component" value="Unassembled WGS sequence"/>
</dbReference>
<dbReference type="PANTHER" id="PTHR22996">
    <property type="entry name" value="MAHOGUNIN"/>
    <property type="match status" value="1"/>
</dbReference>
<keyword evidence="2" id="KW-0862">Zinc</keyword>
<reference evidence="5 6" key="1">
    <citation type="submission" date="2014-11" db="EMBL/GenBank/DDBJ databases">
        <authorList>
            <person name="Zhu J."/>
            <person name="Qi W."/>
            <person name="Song R."/>
        </authorList>
    </citation>
    <scope>NUCLEOTIDE SEQUENCE [LARGE SCALE GENOMIC DNA]</scope>
</reference>
<dbReference type="InParanoid" id="A0A0G4F0R8"/>
<dbReference type="EMBL" id="CDMY01000355">
    <property type="protein sequence ID" value="CEM04656.1"/>
    <property type="molecule type" value="Genomic_DNA"/>
</dbReference>
<dbReference type="Pfam" id="PF13857">
    <property type="entry name" value="Ank_5"/>
    <property type="match status" value="1"/>
</dbReference>
<protein>
    <recommendedName>
        <fullName evidence="4">RING-type domain-containing protein</fullName>
    </recommendedName>
</protein>
<feature type="region of interest" description="Disordered" evidence="3">
    <location>
        <begin position="909"/>
        <end position="929"/>
    </location>
</feature>
<dbReference type="VEuPathDB" id="CryptoDB:Vbra_14074"/>
<dbReference type="InterPro" id="IPR036770">
    <property type="entry name" value="Ankyrin_rpt-contain_sf"/>
</dbReference>
<feature type="compositionally biased region" description="Basic and acidic residues" evidence="3">
    <location>
        <begin position="81"/>
        <end position="97"/>
    </location>
</feature>
<evidence type="ECO:0000259" key="4">
    <source>
        <dbReference type="PROSITE" id="PS50089"/>
    </source>
</evidence>
<feature type="region of interest" description="Disordered" evidence="3">
    <location>
        <begin position="1311"/>
        <end position="1351"/>
    </location>
</feature>
<dbReference type="SMART" id="SM00184">
    <property type="entry name" value="RING"/>
    <property type="match status" value="1"/>
</dbReference>
<dbReference type="InterPro" id="IPR002110">
    <property type="entry name" value="Ankyrin_rpt"/>
</dbReference>